<proteinExistence type="predicted"/>
<name>A0AAD5YWY5_9AGAR</name>
<evidence type="ECO:0000256" key="1">
    <source>
        <dbReference type="SAM" id="Phobius"/>
    </source>
</evidence>
<feature type="transmembrane region" description="Helical" evidence="1">
    <location>
        <begin position="16"/>
        <end position="34"/>
    </location>
</feature>
<dbReference type="AlphaFoldDB" id="A0AAD5YWY5"/>
<feature type="transmembrane region" description="Helical" evidence="1">
    <location>
        <begin position="124"/>
        <end position="149"/>
    </location>
</feature>
<keyword evidence="3" id="KW-1185">Reference proteome</keyword>
<protein>
    <submittedName>
        <fullName evidence="2">Uncharacterized protein</fullName>
    </submittedName>
</protein>
<keyword evidence="1" id="KW-0812">Transmembrane</keyword>
<evidence type="ECO:0000313" key="3">
    <source>
        <dbReference type="Proteomes" id="UP001213000"/>
    </source>
</evidence>
<keyword evidence="1" id="KW-1133">Transmembrane helix</keyword>
<feature type="transmembrane region" description="Helical" evidence="1">
    <location>
        <begin position="96"/>
        <end position="118"/>
    </location>
</feature>
<organism evidence="2 3">
    <name type="scientific">Leucocoprinus birnbaumii</name>
    <dbReference type="NCBI Taxonomy" id="56174"/>
    <lineage>
        <taxon>Eukaryota</taxon>
        <taxon>Fungi</taxon>
        <taxon>Dikarya</taxon>
        <taxon>Basidiomycota</taxon>
        <taxon>Agaricomycotina</taxon>
        <taxon>Agaricomycetes</taxon>
        <taxon>Agaricomycetidae</taxon>
        <taxon>Agaricales</taxon>
        <taxon>Agaricineae</taxon>
        <taxon>Agaricaceae</taxon>
        <taxon>Leucocoprinus</taxon>
    </lineage>
</organism>
<reference evidence="2" key="1">
    <citation type="submission" date="2022-07" db="EMBL/GenBank/DDBJ databases">
        <title>Genome Sequence of Leucocoprinus birnbaumii.</title>
        <authorList>
            <person name="Buettner E."/>
        </authorList>
    </citation>
    <scope>NUCLEOTIDE SEQUENCE</scope>
    <source>
        <strain evidence="2">VT141</strain>
    </source>
</reference>
<dbReference type="EMBL" id="JANIEX010000269">
    <property type="protein sequence ID" value="KAJ3569806.1"/>
    <property type="molecule type" value="Genomic_DNA"/>
</dbReference>
<comment type="caution">
    <text evidence="2">The sequence shown here is derived from an EMBL/GenBank/DDBJ whole genome shotgun (WGS) entry which is preliminary data.</text>
</comment>
<dbReference type="Proteomes" id="UP001213000">
    <property type="component" value="Unassembled WGS sequence"/>
</dbReference>
<feature type="transmembrane region" description="Helical" evidence="1">
    <location>
        <begin position="40"/>
        <end position="60"/>
    </location>
</feature>
<gene>
    <name evidence="2" type="ORF">NP233_g4806</name>
</gene>
<evidence type="ECO:0000313" key="2">
    <source>
        <dbReference type="EMBL" id="KAJ3569806.1"/>
    </source>
</evidence>
<keyword evidence="1" id="KW-0472">Membrane</keyword>
<accession>A0AAD5YWY5</accession>
<sequence length="180" mass="19771">MIDQIPITTRQARRGLWLALCLSIIDFGLSLANFGLTSLFIGMITAFMTIVLATTQLIIIRVREKRALRAAVGTLPRQTSPTDAGLLPPTSVLGSIIVSAHFVVFFLAAAAVSIWGIVSGEVWSLVWQIVVVDTLFEFLCAGALTWLLYIGLHERRDYRELSRKIKLEDVPVDSSGVTTV</sequence>